<dbReference type="AlphaFoldDB" id="A0A1F7IIZ7"/>
<dbReference type="EMBL" id="MGAI01000055">
    <property type="protein sequence ID" value="OGK43338.1"/>
    <property type="molecule type" value="Genomic_DNA"/>
</dbReference>
<organism evidence="2 3">
    <name type="scientific">Candidatus Roizmanbacteria bacterium RIFCSPLOWO2_01_FULL_37_16</name>
    <dbReference type="NCBI Taxonomy" id="1802058"/>
    <lineage>
        <taxon>Bacteria</taxon>
        <taxon>Candidatus Roizmaniibacteriota</taxon>
    </lineage>
</organism>
<reference evidence="2 3" key="1">
    <citation type="journal article" date="2016" name="Nat. Commun.">
        <title>Thousands of microbial genomes shed light on interconnected biogeochemical processes in an aquifer system.</title>
        <authorList>
            <person name="Anantharaman K."/>
            <person name="Brown C.T."/>
            <person name="Hug L.A."/>
            <person name="Sharon I."/>
            <person name="Castelle C.J."/>
            <person name="Probst A.J."/>
            <person name="Thomas B.C."/>
            <person name="Singh A."/>
            <person name="Wilkins M.J."/>
            <person name="Karaoz U."/>
            <person name="Brodie E.L."/>
            <person name="Williams K.H."/>
            <person name="Hubbard S.S."/>
            <person name="Banfield J.F."/>
        </authorList>
    </citation>
    <scope>NUCLEOTIDE SEQUENCE [LARGE SCALE GENOMIC DNA]</scope>
</reference>
<sequence length="65" mass="8066">MEEKFWQYFSYGYFIIQTVCIFIMLEFLLYGFPHFTCFALVFLLFYELNKKLIFKPRDKKSLQLN</sequence>
<evidence type="ECO:0000313" key="2">
    <source>
        <dbReference type="EMBL" id="OGK43338.1"/>
    </source>
</evidence>
<gene>
    <name evidence="2" type="ORF">A3B40_05680</name>
</gene>
<feature type="transmembrane region" description="Helical" evidence="1">
    <location>
        <begin position="12"/>
        <end position="45"/>
    </location>
</feature>
<keyword evidence="1" id="KW-0812">Transmembrane</keyword>
<dbReference type="Proteomes" id="UP000178040">
    <property type="component" value="Unassembled WGS sequence"/>
</dbReference>
<keyword evidence="1" id="KW-1133">Transmembrane helix</keyword>
<name>A0A1F7IIZ7_9BACT</name>
<proteinExistence type="predicted"/>
<evidence type="ECO:0000313" key="3">
    <source>
        <dbReference type="Proteomes" id="UP000178040"/>
    </source>
</evidence>
<accession>A0A1F7IIZ7</accession>
<protein>
    <submittedName>
        <fullName evidence="2">Uncharacterized protein</fullName>
    </submittedName>
</protein>
<keyword evidence="1" id="KW-0472">Membrane</keyword>
<comment type="caution">
    <text evidence="2">The sequence shown here is derived from an EMBL/GenBank/DDBJ whole genome shotgun (WGS) entry which is preliminary data.</text>
</comment>
<evidence type="ECO:0000256" key="1">
    <source>
        <dbReference type="SAM" id="Phobius"/>
    </source>
</evidence>